<dbReference type="Proteomes" id="UP000807342">
    <property type="component" value="Unassembled WGS sequence"/>
</dbReference>
<proteinExistence type="predicted"/>
<sequence>MLGCGVLWTRPSSRRMSVITDYGLPRPLPSDVRGAATASTDYDDFGRSGDDHALTQAVIGIPTIQCFQAWIVVARLRHTRGRRLVLHFMPFTQLPTASSPVWCTWLCPASPVRRRDLDDDSI</sequence>
<reference evidence="1" key="1">
    <citation type="submission" date="2020-11" db="EMBL/GenBank/DDBJ databases">
        <authorList>
            <consortium name="DOE Joint Genome Institute"/>
            <person name="Ahrendt S."/>
            <person name="Riley R."/>
            <person name="Andreopoulos W."/>
            <person name="Labutti K."/>
            <person name="Pangilinan J."/>
            <person name="Ruiz-Duenas F.J."/>
            <person name="Barrasa J.M."/>
            <person name="Sanchez-Garcia M."/>
            <person name="Camarero S."/>
            <person name="Miyauchi S."/>
            <person name="Serrano A."/>
            <person name="Linde D."/>
            <person name="Babiker R."/>
            <person name="Drula E."/>
            <person name="Ayuso-Fernandez I."/>
            <person name="Pacheco R."/>
            <person name="Padilla G."/>
            <person name="Ferreira P."/>
            <person name="Barriuso J."/>
            <person name="Kellner H."/>
            <person name="Castanera R."/>
            <person name="Alfaro M."/>
            <person name="Ramirez L."/>
            <person name="Pisabarro A.G."/>
            <person name="Kuo A."/>
            <person name="Tritt A."/>
            <person name="Lipzen A."/>
            <person name="He G."/>
            <person name="Yan M."/>
            <person name="Ng V."/>
            <person name="Cullen D."/>
            <person name="Martin F."/>
            <person name="Rosso M.-N."/>
            <person name="Henrissat B."/>
            <person name="Hibbett D."/>
            <person name="Martinez A.T."/>
            <person name="Grigoriev I.V."/>
        </authorList>
    </citation>
    <scope>NUCLEOTIDE SEQUENCE</scope>
    <source>
        <strain evidence="1">MF-IS2</strain>
    </source>
</reference>
<organism evidence="1 2">
    <name type="scientific">Macrolepiota fuliginosa MF-IS2</name>
    <dbReference type="NCBI Taxonomy" id="1400762"/>
    <lineage>
        <taxon>Eukaryota</taxon>
        <taxon>Fungi</taxon>
        <taxon>Dikarya</taxon>
        <taxon>Basidiomycota</taxon>
        <taxon>Agaricomycotina</taxon>
        <taxon>Agaricomycetes</taxon>
        <taxon>Agaricomycetidae</taxon>
        <taxon>Agaricales</taxon>
        <taxon>Agaricineae</taxon>
        <taxon>Agaricaceae</taxon>
        <taxon>Macrolepiota</taxon>
    </lineage>
</organism>
<protein>
    <submittedName>
        <fullName evidence="1">Uncharacterized protein</fullName>
    </submittedName>
</protein>
<name>A0A9P5XD63_9AGAR</name>
<evidence type="ECO:0000313" key="2">
    <source>
        <dbReference type="Proteomes" id="UP000807342"/>
    </source>
</evidence>
<accession>A0A9P5XD63</accession>
<keyword evidence="2" id="KW-1185">Reference proteome</keyword>
<dbReference type="EMBL" id="MU151172">
    <property type="protein sequence ID" value="KAF9448139.1"/>
    <property type="molecule type" value="Genomic_DNA"/>
</dbReference>
<evidence type="ECO:0000313" key="1">
    <source>
        <dbReference type="EMBL" id="KAF9448139.1"/>
    </source>
</evidence>
<dbReference type="AlphaFoldDB" id="A0A9P5XD63"/>
<gene>
    <name evidence="1" type="ORF">P691DRAFT_69925</name>
</gene>
<comment type="caution">
    <text evidence="1">The sequence shown here is derived from an EMBL/GenBank/DDBJ whole genome shotgun (WGS) entry which is preliminary data.</text>
</comment>